<dbReference type="AlphaFoldDB" id="A0AAE2ZEE8"/>
<dbReference type="PANTHER" id="PTHR21485">
    <property type="entry name" value="HAD SUPERFAMILY MEMBERS CMAS AND KDSC"/>
    <property type="match status" value="1"/>
</dbReference>
<dbReference type="InterPro" id="IPR050793">
    <property type="entry name" value="CMP-NeuNAc_synthase"/>
</dbReference>
<proteinExistence type="predicted"/>
<dbReference type="SUPFAM" id="SSF53448">
    <property type="entry name" value="Nucleotide-diphospho-sugar transferases"/>
    <property type="match status" value="1"/>
</dbReference>
<name>A0AAE2ZEE8_PRORE</name>
<accession>A0AAE2ZEE8</accession>
<protein>
    <recommendedName>
        <fullName evidence="3">Acylneuraminate cytidylyltransferase family protein</fullName>
    </recommendedName>
</protein>
<comment type="caution">
    <text evidence="1">The sequence shown here is derived from an EMBL/GenBank/DDBJ whole genome shotgun (WGS) entry which is preliminary data.</text>
</comment>
<dbReference type="InterPro" id="IPR029044">
    <property type="entry name" value="Nucleotide-diphossugar_trans"/>
</dbReference>
<dbReference type="InterPro" id="IPR003329">
    <property type="entry name" value="Cytidylyl_trans"/>
</dbReference>
<organism evidence="1 2">
    <name type="scientific">Providencia rettgeri</name>
    <dbReference type="NCBI Taxonomy" id="587"/>
    <lineage>
        <taxon>Bacteria</taxon>
        <taxon>Pseudomonadati</taxon>
        <taxon>Pseudomonadota</taxon>
        <taxon>Gammaproteobacteria</taxon>
        <taxon>Enterobacterales</taxon>
        <taxon>Morganellaceae</taxon>
        <taxon>Providencia</taxon>
    </lineage>
</organism>
<sequence length="230" mass="26477">MITAFLPCRKGSQRIKDKNVKNFAGVSGGLLEIKLKQLLACKEIDKIIVSSNDDRVLSFSNKINHSKIIIDERPEHLGNSQTTTDELIKYVPTIIKEGSILWTHVTSPFVTSEIYTNLINTYKEKFLEGYDSLLTAKKIQSFLWNSNEPINYDRNIEKWPRTQTIEPIYEVDSAAFIASLDIYKKHNDRIGLKPFIYAQGALDSIDIDWPEDFTIAEKIFEYKTNKHKES</sequence>
<reference evidence="1" key="1">
    <citation type="submission" date="2021-07" db="EMBL/GenBank/DDBJ databases">
        <authorList>
            <person name="Stanton E."/>
        </authorList>
    </citation>
    <scope>NUCLEOTIDE SEQUENCE</scope>
    <source>
        <strain evidence="1">2021EL-01139</strain>
    </source>
</reference>
<gene>
    <name evidence="1" type="ORF">KYI77_17920</name>
</gene>
<dbReference type="GO" id="GO:0008781">
    <property type="term" value="F:N-acylneuraminate cytidylyltransferase activity"/>
    <property type="evidence" value="ECO:0007669"/>
    <property type="project" value="TreeGrafter"/>
</dbReference>
<evidence type="ECO:0000313" key="1">
    <source>
        <dbReference type="EMBL" id="MBW3118327.1"/>
    </source>
</evidence>
<dbReference type="RefSeq" id="WP_165880758.1">
    <property type="nucleotide sequence ID" value="NZ_JAAOIA010000040.1"/>
</dbReference>
<dbReference type="PANTHER" id="PTHR21485:SF6">
    <property type="entry name" value="N-ACYLNEURAMINATE CYTIDYLYLTRANSFERASE-RELATED"/>
    <property type="match status" value="1"/>
</dbReference>
<evidence type="ECO:0000313" key="2">
    <source>
        <dbReference type="Proteomes" id="UP001155882"/>
    </source>
</evidence>
<dbReference type="Gene3D" id="3.90.550.10">
    <property type="entry name" value="Spore Coat Polysaccharide Biosynthesis Protein SpsA, Chain A"/>
    <property type="match status" value="1"/>
</dbReference>
<dbReference type="EMBL" id="JAHWLI010000072">
    <property type="protein sequence ID" value="MBW3118327.1"/>
    <property type="molecule type" value="Genomic_DNA"/>
</dbReference>
<dbReference type="Pfam" id="PF02348">
    <property type="entry name" value="CTP_transf_3"/>
    <property type="match status" value="1"/>
</dbReference>
<dbReference type="Proteomes" id="UP001155882">
    <property type="component" value="Unassembled WGS sequence"/>
</dbReference>
<evidence type="ECO:0008006" key="3">
    <source>
        <dbReference type="Google" id="ProtNLM"/>
    </source>
</evidence>